<comment type="caution">
    <text evidence="2">The sequence shown here is derived from an EMBL/GenBank/DDBJ whole genome shotgun (WGS) entry which is preliminary data.</text>
</comment>
<sequence>MAPAKGLPDSVPLPYNLDGNLGSSFFCYCTKYYMSLAALSRAVWIMRRMKSLFLTAAEADSISVRGY</sequence>
<dbReference type="EMBL" id="LSSL01005111">
    <property type="protein sequence ID" value="OLY79026.1"/>
    <property type="molecule type" value="Genomic_DNA"/>
</dbReference>
<reference evidence="2 3" key="1">
    <citation type="journal article" date="2016" name="Mol. Biol. Evol.">
        <title>Genome-Wide Survey of Gut Fungi (Harpellales) Reveals the First Horizontally Transferred Ubiquitin Gene from a Mosquito Host.</title>
        <authorList>
            <person name="Wang Y."/>
            <person name="White M.M."/>
            <person name="Kvist S."/>
            <person name="Moncalvo J.M."/>
        </authorList>
    </citation>
    <scope>NUCLEOTIDE SEQUENCE [LARGE SCALE GENOMIC DNA]</scope>
    <source>
        <strain evidence="2 3">ALG-7-W6</strain>
    </source>
</reference>
<keyword evidence="1" id="KW-0472">Membrane</keyword>
<dbReference type="Proteomes" id="UP000187455">
    <property type="component" value="Unassembled WGS sequence"/>
</dbReference>
<keyword evidence="1" id="KW-0812">Transmembrane</keyword>
<dbReference type="AlphaFoldDB" id="A0A1R0GQ77"/>
<feature type="transmembrane region" description="Helical" evidence="1">
    <location>
        <begin position="20"/>
        <end position="44"/>
    </location>
</feature>
<proteinExistence type="predicted"/>
<accession>A0A1R0GQ77</accession>
<keyword evidence="1" id="KW-1133">Transmembrane helix</keyword>
<evidence type="ECO:0000313" key="2">
    <source>
        <dbReference type="EMBL" id="OLY79026.1"/>
    </source>
</evidence>
<gene>
    <name evidence="2" type="ORF">AYI68_g6915</name>
</gene>
<evidence type="ECO:0000313" key="3">
    <source>
        <dbReference type="Proteomes" id="UP000187455"/>
    </source>
</evidence>
<protein>
    <submittedName>
        <fullName evidence="2">Uncharacterized protein</fullName>
    </submittedName>
</protein>
<organism evidence="2 3">
    <name type="scientific">Smittium mucronatum</name>
    <dbReference type="NCBI Taxonomy" id="133383"/>
    <lineage>
        <taxon>Eukaryota</taxon>
        <taxon>Fungi</taxon>
        <taxon>Fungi incertae sedis</taxon>
        <taxon>Zoopagomycota</taxon>
        <taxon>Kickxellomycotina</taxon>
        <taxon>Harpellomycetes</taxon>
        <taxon>Harpellales</taxon>
        <taxon>Legeriomycetaceae</taxon>
        <taxon>Smittium</taxon>
    </lineage>
</organism>
<keyword evidence="3" id="KW-1185">Reference proteome</keyword>
<name>A0A1R0GQ77_9FUNG</name>
<evidence type="ECO:0000256" key="1">
    <source>
        <dbReference type="SAM" id="Phobius"/>
    </source>
</evidence>